<evidence type="ECO:0000313" key="1">
    <source>
        <dbReference type="EMBL" id="CAG8739057.1"/>
    </source>
</evidence>
<comment type="caution">
    <text evidence="1">The sequence shown here is derived from an EMBL/GenBank/DDBJ whole genome shotgun (WGS) entry which is preliminary data.</text>
</comment>
<keyword evidence="2" id="KW-1185">Reference proteome</keyword>
<dbReference type="Proteomes" id="UP000789525">
    <property type="component" value="Unassembled WGS sequence"/>
</dbReference>
<protein>
    <submittedName>
        <fullName evidence="1">9863_t:CDS:1</fullName>
    </submittedName>
</protein>
<evidence type="ECO:0000313" key="2">
    <source>
        <dbReference type="Proteomes" id="UP000789525"/>
    </source>
</evidence>
<sequence>RHSIGSDHSTLHEHEIQLPITPITPSPPKEAKSLAAKAVLLVQWVVMVVERSLVIYGWGQVLSEGSIFWWYGVLTFARYLGAWSRWGWGWNALSTSKSKPWSAALVESLVIFTYGFTQQFMERFGKNPGDPYTAKDIEHISIAVMFWGGGLVGMAVESPMVRGWIFGEEEPAPKEEDSGLSSPKGRMSPHTRKGSDIHHHPHHQHHPSNTTLPPTPSRPWSLGSLASP</sequence>
<proteinExistence type="predicted"/>
<reference evidence="1" key="1">
    <citation type="submission" date="2021-06" db="EMBL/GenBank/DDBJ databases">
        <authorList>
            <person name="Kallberg Y."/>
            <person name="Tangrot J."/>
            <person name="Rosling A."/>
        </authorList>
    </citation>
    <scope>NUCLEOTIDE SEQUENCE</scope>
    <source>
        <strain evidence="1">CL356</strain>
    </source>
</reference>
<accession>A0ACA9Q5Y1</accession>
<organism evidence="1 2">
    <name type="scientific">Acaulospora colombiana</name>
    <dbReference type="NCBI Taxonomy" id="27376"/>
    <lineage>
        <taxon>Eukaryota</taxon>
        <taxon>Fungi</taxon>
        <taxon>Fungi incertae sedis</taxon>
        <taxon>Mucoromycota</taxon>
        <taxon>Glomeromycotina</taxon>
        <taxon>Glomeromycetes</taxon>
        <taxon>Diversisporales</taxon>
        <taxon>Acaulosporaceae</taxon>
        <taxon>Acaulospora</taxon>
    </lineage>
</organism>
<name>A0ACA9Q5Y1_9GLOM</name>
<dbReference type="EMBL" id="CAJVPT010046920">
    <property type="protein sequence ID" value="CAG8739057.1"/>
    <property type="molecule type" value="Genomic_DNA"/>
</dbReference>
<gene>
    <name evidence="1" type="ORF">ACOLOM_LOCUS12068</name>
</gene>
<feature type="non-terminal residue" evidence="1">
    <location>
        <position position="1"/>
    </location>
</feature>